<keyword evidence="7" id="KW-1133">Transmembrane helix</keyword>
<accession>A0A9P0MQT2</accession>
<reference evidence="10" key="1">
    <citation type="submission" date="2022-01" db="EMBL/GenBank/DDBJ databases">
        <authorList>
            <person name="King R."/>
        </authorList>
    </citation>
    <scope>NUCLEOTIDE SEQUENCE</scope>
</reference>
<dbReference type="OrthoDB" id="10253408at2759"/>
<evidence type="ECO:0000256" key="7">
    <source>
        <dbReference type="SAM" id="Phobius"/>
    </source>
</evidence>
<dbReference type="InterPro" id="IPR039417">
    <property type="entry name" value="Peptidase_C1A_papain-like"/>
</dbReference>
<name>A0A9P0MQT2_NEZVI</name>
<dbReference type="PROSITE" id="PS00640">
    <property type="entry name" value="THIOL_PROTEASE_ASN"/>
    <property type="match status" value="1"/>
</dbReference>
<proteinExistence type="inferred from homology"/>
<dbReference type="InterPro" id="IPR000668">
    <property type="entry name" value="Peptidase_C1A_C"/>
</dbReference>
<comment type="similarity">
    <text evidence="1">Belongs to the peptidase C1 family.</text>
</comment>
<dbReference type="GO" id="GO:0006508">
    <property type="term" value="P:proteolysis"/>
    <property type="evidence" value="ECO:0007669"/>
    <property type="project" value="UniProtKB-KW"/>
</dbReference>
<dbReference type="SUPFAM" id="SSF54001">
    <property type="entry name" value="Cysteine proteinases"/>
    <property type="match status" value="1"/>
</dbReference>
<dbReference type="AlphaFoldDB" id="A0A9P0MQT2"/>
<dbReference type="InterPro" id="IPR025660">
    <property type="entry name" value="Pept_his_AS"/>
</dbReference>
<organism evidence="10 11">
    <name type="scientific">Nezara viridula</name>
    <name type="common">Southern green stink bug</name>
    <name type="synonym">Cimex viridulus</name>
    <dbReference type="NCBI Taxonomy" id="85310"/>
    <lineage>
        <taxon>Eukaryota</taxon>
        <taxon>Metazoa</taxon>
        <taxon>Ecdysozoa</taxon>
        <taxon>Arthropoda</taxon>
        <taxon>Hexapoda</taxon>
        <taxon>Insecta</taxon>
        <taxon>Pterygota</taxon>
        <taxon>Neoptera</taxon>
        <taxon>Paraneoptera</taxon>
        <taxon>Hemiptera</taxon>
        <taxon>Heteroptera</taxon>
        <taxon>Panheteroptera</taxon>
        <taxon>Pentatomomorpha</taxon>
        <taxon>Pentatomoidea</taxon>
        <taxon>Pentatomidae</taxon>
        <taxon>Pentatominae</taxon>
        <taxon>Nezara</taxon>
    </lineage>
</organism>
<keyword evidence="7" id="KW-0812">Transmembrane</keyword>
<evidence type="ECO:0000256" key="6">
    <source>
        <dbReference type="ARBA" id="ARBA00023157"/>
    </source>
</evidence>
<dbReference type="SMART" id="SM00645">
    <property type="entry name" value="Pept_C1"/>
    <property type="match status" value="1"/>
</dbReference>
<keyword evidence="2" id="KW-0645">Protease</keyword>
<dbReference type="FunFam" id="3.90.70.10:FF:000006">
    <property type="entry name" value="Cathepsin S"/>
    <property type="match status" value="1"/>
</dbReference>
<dbReference type="SMART" id="SM00848">
    <property type="entry name" value="Inhibitor_I29"/>
    <property type="match status" value="1"/>
</dbReference>
<evidence type="ECO:0000256" key="1">
    <source>
        <dbReference type="ARBA" id="ARBA00008455"/>
    </source>
</evidence>
<keyword evidence="4" id="KW-0788">Thiol protease</keyword>
<keyword evidence="3" id="KW-0378">Hydrolase</keyword>
<feature type="transmembrane region" description="Helical" evidence="7">
    <location>
        <begin position="38"/>
        <end position="60"/>
    </location>
</feature>
<dbReference type="GO" id="GO:0008234">
    <property type="term" value="F:cysteine-type peptidase activity"/>
    <property type="evidence" value="ECO:0007669"/>
    <property type="project" value="UniProtKB-KW"/>
</dbReference>
<evidence type="ECO:0000256" key="5">
    <source>
        <dbReference type="ARBA" id="ARBA00023145"/>
    </source>
</evidence>
<evidence type="ECO:0000259" key="9">
    <source>
        <dbReference type="SMART" id="SM00848"/>
    </source>
</evidence>
<evidence type="ECO:0000313" key="10">
    <source>
        <dbReference type="EMBL" id="CAH1401290.1"/>
    </source>
</evidence>
<evidence type="ECO:0000313" key="11">
    <source>
        <dbReference type="Proteomes" id="UP001152798"/>
    </source>
</evidence>
<protein>
    <submittedName>
        <fullName evidence="10">Uncharacterized protein</fullName>
    </submittedName>
</protein>
<dbReference type="InterPro" id="IPR013201">
    <property type="entry name" value="Prot_inhib_I29"/>
</dbReference>
<dbReference type="CDD" id="cd02248">
    <property type="entry name" value="Peptidase_C1A"/>
    <property type="match status" value="1"/>
</dbReference>
<feature type="domain" description="Cathepsin propeptide inhibitor" evidence="9">
    <location>
        <begin position="76"/>
        <end position="135"/>
    </location>
</feature>
<dbReference type="InterPro" id="IPR000169">
    <property type="entry name" value="Pept_cys_AS"/>
</dbReference>
<evidence type="ECO:0000256" key="3">
    <source>
        <dbReference type="ARBA" id="ARBA00022801"/>
    </source>
</evidence>
<dbReference type="PROSITE" id="PS00639">
    <property type="entry name" value="THIOL_PROTEASE_HIS"/>
    <property type="match status" value="1"/>
</dbReference>
<sequence length="376" mass="41378">MPDISSYIKINEKNISEGVTSGTLRKDPKPDSKCCKGVLLFGMVLLAWLAAGAVCLYYMILVARQPRGLPGLVEVWEHYKTVHGKNYSQKEDEERVGIFLESMKEIEYHNELFEMGLRSYKKQINKFSDYTPDELDGMKCFRGEVEISLPEDSFSFSEGASYPESFDWRSRGAVNRVKDQGQCGSCYAFSAIGSLEAQHFIKTGKLVSLSEQNIVDCSRPQGNYGCDGGYMISSFHYIFQNNGIDTELAYGYEALEGACRFQPSAVGATLRGYGTVASSEKSLQAAIIDIGPISVGIHVNNNFFAYGGAIFDDGSCDPNVINHAVLVVGFGSAGGQDYWIVKNSWSSLWGENGYMKIARNKGNMCGIASMASFPIV</sequence>
<dbReference type="Proteomes" id="UP001152798">
    <property type="component" value="Chromosome 5"/>
</dbReference>
<evidence type="ECO:0000256" key="4">
    <source>
        <dbReference type="ARBA" id="ARBA00022807"/>
    </source>
</evidence>
<keyword evidence="7" id="KW-0472">Membrane</keyword>
<dbReference type="InterPro" id="IPR038765">
    <property type="entry name" value="Papain-like_cys_pep_sf"/>
</dbReference>
<dbReference type="InterPro" id="IPR013128">
    <property type="entry name" value="Peptidase_C1A"/>
</dbReference>
<keyword evidence="11" id="KW-1185">Reference proteome</keyword>
<dbReference type="EMBL" id="OV725081">
    <property type="protein sequence ID" value="CAH1401290.1"/>
    <property type="molecule type" value="Genomic_DNA"/>
</dbReference>
<feature type="domain" description="Peptidase C1A papain C-terminal" evidence="8">
    <location>
        <begin position="162"/>
        <end position="375"/>
    </location>
</feature>
<keyword evidence="5" id="KW-0865">Zymogen</keyword>
<evidence type="ECO:0000256" key="2">
    <source>
        <dbReference type="ARBA" id="ARBA00022670"/>
    </source>
</evidence>
<evidence type="ECO:0000259" key="8">
    <source>
        <dbReference type="SMART" id="SM00645"/>
    </source>
</evidence>
<dbReference type="Pfam" id="PF00112">
    <property type="entry name" value="Peptidase_C1"/>
    <property type="match status" value="1"/>
</dbReference>
<dbReference type="Gene3D" id="3.90.70.10">
    <property type="entry name" value="Cysteine proteinases"/>
    <property type="match status" value="1"/>
</dbReference>
<dbReference type="Pfam" id="PF08246">
    <property type="entry name" value="Inhibitor_I29"/>
    <property type="match status" value="1"/>
</dbReference>
<keyword evidence="6" id="KW-1015">Disulfide bond</keyword>
<gene>
    <name evidence="10" type="ORF">NEZAVI_LOCUS10344</name>
</gene>
<dbReference type="PANTHER" id="PTHR12411">
    <property type="entry name" value="CYSTEINE PROTEASE FAMILY C1-RELATED"/>
    <property type="match status" value="1"/>
</dbReference>
<dbReference type="PROSITE" id="PS00139">
    <property type="entry name" value="THIOL_PROTEASE_CYS"/>
    <property type="match status" value="1"/>
</dbReference>
<dbReference type="PRINTS" id="PR00705">
    <property type="entry name" value="PAPAIN"/>
</dbReference>
<dbReference type="InterPro" id="IPR025661">
    <property type="entry name" value="Pept_asp_AS"/>
</dbReference>